<feature type="region of interest" description="Disordered" evidence="1">
    <location>
        <begin position="426"/>
        <end position="479"/>
    </location>
</feature>
<dbReference type="PANTHER" id="PTHR46404:SF1">
    <property type="entry name" value="DNA POLYMERASE IOTA"/>
    <property type="match status" value="1"/>
</dbReference>
<dbReference type="InterPro" id="IPR017961">
    <property type="entry name" value="DNA_pol_Y-fam_little_finger"/>
</dbReference>
<dbReference type="PANTHER" id="PTHR46404">
    <property type="entry name" value="DNA POLYMERASE IOTA"/>
    <property type="match status" value="1"/>
</dbReference>
<protein>
    <submittedName>
        <fullName evidence="3">DNA/RNA polymerase</fullName>
    </submittedName>
</protein>
<dbReference type="GO" id="GO:0003887">
    <property type="term" value="F:DNA-directed DNA polymerase activity"/>
    <property type="evidence" value="ECO:0007669"/>
    <property type="project" value="TreeGrafter"/>
</dbReference>
<reference evidence="3 4" key="1">
    <citation type="submission" date="2019-04" db="EMBL/GenBank/DDBJ databases">
        <title>High contiguity whole genome sequence and gene annotation resource for two Venturia nashicola isolates.</title>
        <authorList>
            <person name="Prokchorchik M."/>
            <person name="Won K."/>
            <person name="Lee Y."/>
            <person name="Choi E.D."/>
            <person name="Segonzac C."/>
            <person name="Sohn K.H."/>
        </authorList>
    </citation>
    <scope>NUCLEOTIDE SEQUENCE [LARGE SCALE GENOMIC DNA]</scope>
    <source>
        <strain evidence="3 4">PRI2</strain>
    </source>
</reference>
<sequence length="649" mass="73088">MLQSAECRVQSAERTQTSPVSARRLEYDCTQLQTQHHWTRPGTMLRRKDHRLLFHFDYDCFYASVFEAENPALKGLPLAVQQKQGLRKLQLIKEARRVCPEVIIVLGEGESSGTPILPMRTHPVQTSAASETPPRLSAPFSHPSRGTGRLTGLASTRRLPQVFMDVTSIVDFNEELVNENHLQNSFFCLKKDDPAVGFPFDASQIAGHVYGEEDEDQSRDPLLRRLILGSHLALYLRTQMEERLNHTCTVGISTSKLLSKLVGNLHKPQAQTTLLPPYVEENGRQSNVTAFIDNYDIGKIPNIGFKMAHKLREYLIHHHKNLLGEASVEEEYTAKVTVRQVRTIPGMNPAMLDKILGGPGMPHGVGRRTWQLLHGVDDAEVGMARSIPQQISIEDSYIRLDSLDRVHQELLLLSKSLIRRMRADLTEDEDEEAESASSIHDSSKRQRWLALPKTLRLSTRPRPPADPDGTRARASQRISRSIPAPTLLTSLGESVEDLAQKLVSRFLTSLFHRLHPEKSGWDLSLINIAVTNIVETAGISTGRDISKMFKNQDNNLKEWKIEDVHVPPDQEMKDTSETESPLHLLQRSHGSEDQVSLSQASQASYYFQGGWDEEDEDAGESLDLTCPFCQAKMPSFAMAAHMRFHETED</sequence>
<dbReference type="Gene3D" id="3.40.1170.60">
    <property type="match status" value="1"/>
</dbReference>
<evidence type="ECO:0000256" key="1">
    <source>
        <dbReference type="SAM" id="MobiDB-lite"/>
    </source>
</evidence>
<dbReference type="GO" id="GO:0070987">
    <property type="term" value="P:error-free translesion synthesis"/>
    <property type="evidence" value="ECO:0007669"/>
    <property type="project" value="UniProtKB-ARBA"/>
</dbReference>
<dbReference type="InterPro" id="IPR036775">
    <property type="entry name" value="DNA_pol_Y-fam_lit_finger_sf"/>
</dbReference>
<dbReference type="InterPro" id="IPR043502">
    <property type="entry name" value="DNA/RNA_pol_sf"/>
</dbReference>
<dbReference type="Proteomes" id="UP000298493">
    <property type="component" value="Unassembled WGS sequence"/>
</dbReference>
<feature type="region of interest" description="Disordered" evidence="1">
    <location>
        <begin position="127"/>
        <end position="151"/>
    </location>
</feature>
<dbReference type="GO" id="GO:0006281">
    <property type="term" value="P:DNA repair"/>
    <property type="evidence" value="ECO:0007669"/>
    <property type="project" value="InterPro"/>
</dbReference>
<evidence type="ECO:0000313" key="4">
    <source>
        <dbReference type="Proteomes" id="UP000298493"/>
    </source>
</evidence>
<dbReference type="GO" id="GO:0003684">
    <property type="term" value="F:damaged DNA binding"/>
    <property type="evidence" value="ECO:0007669"/>
    <property type="project" value="InterPro"/>
</dbReference>
<dbReference type="AlphaFoldDB" id="A0A4Z1PLP1"/>
<dbReference type="Pfam" id="PF11799">
    <property type="entry name" value="IMS_C"/>
    <property type="match status" value="1"/>
</dbReference>
<dbReference type="Pfam" id="PF00817">
    <property type="entry name" value="IMS"/>
    <property type="match status" value="1"/>
</dbReference>
<feature type="domain" description="UmuC" evidence="2">
    <location>
        <begin position="53"/>
        <end position="304"/>
    </location>
</feature>
<evidence type="ECO:0000259" key="2">
    <source>
        <dbReference type="PROSITE" id="PS50173"/>
    </source>
</evidence>
<keyword evidence="4" id="KW-1185">Reference proteome</keyword>
<name>A0A4Z1PLP1_9PEZI</name>
<organism evidence="3 4">
    <name type="scientific">Venturia nashicola</name>
    <dbReference type="NCBI Taxonomy" id="86259"/>
    <lineage>
        <taxon>Eukaryota</taxon>
        <taxon>Fungi</taxon>
        <taxon>Dikarya</taxon>
        <taxon>Ascomycota</taxon>
        <taxon>Pezizomycotina</taxon>
        <taxon>Dothideomycetes</taxon>
        <taxon>Pleosporomycetidae</taxon>
        <taxon>Venturiales</taxon>
        <taxon>Venturiaceae</taxon>
        <taxon>Venturia</taxon>
    </lineage>
</organism>
<dbReference type="PROSITE" id="PS50173">
    <property type="entry name" value="UMUC"/>
    <property type="match status" value="1"/>
</dbReference>
<dbReference type="Gene3D" id="3.30.70.270">
    <property type="match status" value="1"/>
</dbReference>
<dbReference type="EMBL" id="SNSC02000005">
    <property type="protein sequence ID" value="TID24400.1"/>
    <property type="molecule type" value="Genomic_DNA"/>
</dbReference>
<evidence type="ECO:0000313" key="3">
    <source>
        <dbReference type="EMBL" id="TID24400.1"/>
    </source>
</evidence>
<dbReference type="STRING" id="86259.A0A4Z1PLP1"/>
<dbReference type="Gene3D" id="3.30.1490.100">
    <property type="entry name" value="DNA polymerase, Y-family, little finger domain"/>
    <property type="match status" value="1"/>
</dbReference>
<dbReference type="InterPro" id="IPR001126">
    <property type="entry name" value="UmuC"/>
</dbReference>
<accession>A0A4Z1PLP1</accession>
<dbReference type="InterPro" id="IPR043128">
    <property type="entry name" value="Rev_trsase/Diguanyl_cyclase"/>
</dbReference>
<proteinExistence type="predicted"/>
<dbReference type="SUPFAM" id="SSF56672">
    <property type="entry name" value="DNA/RNA polymerases"/>
    <property type="match status" value="1"/>
</dbReference>
<comment type="caution">
    <text evidence="3">The sequence shown here is derived from an EMBL/GenBank/DDBJ whole genome shotgun (WGS) entry which is preliminary data.</text>
</comment>
<feature type="region of interest" description="Disordered" evidence="1">
    <location>
        <begin position="570"/>
        <end position="595"/>
    </location>
</feature>
<gene>
    <name evidence="3" type="ORF">E6O75_ATG02765</name>
</gene>